<evidence type="ECO:0000313" key="3">
    <source>
        <dbReference type="Proteomes" id="UP000436522"/>
    </source>
</evidence>
<dbReference type="AlphaFoldDB" id="A0A640VRZ4"/>
<feature type="domain" description="FRG" evidence="1">
    <location>
        <begin position="24"/>
        <end position="121"/>
    </location>
</feature>
<comment type="caution">
    <text evidence="2">The sequence shown here is derived from an EMBL/GenBank/DDBJ whole genome shotgun (WGS) entry which is preliminary data.</text>
</comment>
<evidence type="ECO:0000259" key="1">
    <source>
        <dbReference type="SMART" id="SM00901"/>
    </source>
</evidence>
<keyword evidence="3" id="KW-1185">Reference proteome</keyword>
<dbReference type="RefSeq" id="WP_159977020.1">
    <property type="nucleotide sequence ID" value="NZ_BLIV01000003.1"/>
</dbReference>
<organism evidence="2 3">
    <name type="scientific">Roseobacter cerasinus</name>
    <dbReference type="NCBI Taxonomy" id="2602289"/>
    <lineage>
        <taxon>Bacteria</taxon>
        <taxon>Pseudomonadati</taxon>
        <taxon>Pseudomonadota</taxon>
        <taxon>Alphaproteobacteria</taxon>
        <taxon>Rhodobacterales</taxon>
        <taxon>Roseobacteraceae</taxon>
        <taxon>Roseobacter</taxon>
    </lineage>
</organism>
<gene>
    <name evidence="2" type="ORF">So717_21370</name>
</gene>
<protein>
    <recommendedName>
        <fullName evidence="1">FRG domain-containing protein</fullName>
    </recommendedName>
</protein>
<sequence length="247" mass="27885">MKYDDVQITGIGELLDVLSGQVPENEPVWFRGHADATWKLDCTLARNGGMDNELPLIRRFKQNALPLITNRPADEWEWLFLMQHHGLPTRLLDWSESVLVSLYFAVNDEGGKHEDDDGCIWALHPQELNAVSLRDPNATQVLGLGDDEHFDDYLPSKIGAQRQTFQPLAATAVRNNPRIQMQQGVFTVSHRDLSGLDELDNTDPLWKVVIPAANKQNFRNQLKALNLSKLSLFPELANAAEHARSFI</sequence>
<reference evidence="2 3" key="1">
    <citation type="submission" date="2019-12" db="EMBL/GenBank/DDBJ databases">
        <title>Roseobacter cerasinus sp. nov., isolated from seawater around aquaculture.</title>
        <authorList>
            <person name="Muramatsu S."/>
            <person name="Takabe Y."/>
            <person name="Mori K."/>
            <person name="Takaichi S."/>
            <person name="Hanada S."/>
        </authorList>
    </citation>
    <scope>NUCLEOTIDE SEQUENCE [LARGE SCALE GENOMIC DNA]</scope>
    <source>
        <strain evidence="2 3">AI77</strain>
    </source>
</reference>
<dbReference type="Pfam" id="PF08867">
    <property type="entry name" value="FRG"/>
    <property type="match status" value="1"/>
</dbReference>
<name>A0A640VRZ4_9RHOB</name>
<evidence type="ECO:0000313" key="2">
    <source>
        <dbReference type="EMBL" id="GFE50384.1"/>
    </source>
</evidence>
<dbReference type="SMART" id="SM00901">
    <property type="entry name" value="FRG"/>
    <property type="match status" value="1"/>
</dbReference>
<dbReference type="InterPro" id="IPR014966">
    <property type="entry name" value="FRG-dom"/>
</dbReference>
<dbReference type="OrthoDB" id="9816036at2"/>
<accession>A0A640VRZ4</accession>
<dbReference type="EMBL" id="BLIV01000003">
    <property type="protein sequence ID" value="GFE50384.1"/>
    <property type="molecule type" value="Genomic_DNA"/>
</dbReference>
<dbReference type="Proteomes" id="UP000436522">
    <property type="component" value="Unassembled WGS sequence"/>
</dbReference>
<proteinExistence type="predicted"/>